<proteinExistence type="predicted"/>
<evidence type="ECO:0000313" key="3">
    <source>
        <dbReference type="Proteomes" id="UP000030651"/>
    </source>
</evidence>
<dbReference type="HOGENOM" id="CLU_987330_0_0_1"/>
<keyword evidence="3" id="KW-1185">Reference proteome</keyword>
<sequence length="282" mass="31045">MQAFVQRLANYNVDPQEYMLWSINQGPAKPPKYEPAQVLAMIQQNSVGDFNSMTELSHALGHILQNVILLAQDSKYKFMVGSDDMALSMGPFVPIDDDDDEPQLTTAESATTRGHPLVVELKSQAQDAASRNIPRYVVVLGRLLIHDIRDIGEIPEADRPQTDINPDQRPLQPTNYAVVMDAIAAERSVWLIYNRAPIDPDVGCQVESAPGDPDQPVLFTSGSDFDSAMIMSNVRMWRLESPQLNLADVERTVISTKANSPVVAQPAPDADVRRALNPAQSG</sequence>
<accession>W3X7Y2</accession>
<feature type="region of interest" description="Disordered" evidence="1">
    <location>
        <begin position="262"/>
        <end position="282"/>
    </location>
</feature>
<gene>
    <name evidence="2" type="ORF">PFICI_06273</name>
</gene>
<evidence type="ECO:0000313" key="2">
    <source>
        <dbReference type="EMBL" id="ETS81271.1"/>
    </source>
</evidence>
<protein>
    <submittedName>
        <fullName evidence="2">Uncharacterized protein</fullName>
    </submittedName>
</protein>
<dbReference type="GeneID" id="19271286"/>
<dbReference type="Proteomes" id="UP000030651">
    <property type="component" value="Unassembled WGS sequence"/>
</dbReference>
<dbReference type="AlphaFoldDB" id="W3X7Y2"/>
<evidence type="ECO:0000256" key="1">
    <source>
        <dbReference type="SAM" id="MobiDB-lite"/>
    </source>
</evidence>
<dbReference type="OrthoDB" id="5240256at2759"/>
<dbReference type="InParanoid" id="W3X7Y2"/>
<name>W3X7Y2_PESFW</name>
<organism evidence="2 3">
    <name type="scientific">Pestalotiopsis fici (strain W106-1 / CGMCC3.15140)</name>
    <dbReference type="NCBI Taxonomy" id="1229662"/>
    <lineage>
        <taxon>Eukaryota</taxon>
        <taxon>Fungi</taxon>
        <taxon>Dikarya</taxon>
        <taxon>Ascomycota</taxon>
        <taxon>Pezizomycotina</taxon>
        <taxon>Sordariomycetes</taxon>
        <taxon>Xylariomycetidae</taxon>
        <taxon>Amphisphaeriales</taxon>
        <taxon>Sporocadaceae</taxon>
        <taxon>Pestalotiopsis</taxon>
    </lineage>
</organism>
<dbReference type="RefSeq" id="XP_007833045.1">
    <property type="nucleotide sequence ID" value="XM_007834854.1"/>
</dbReference>
<dbReference type="EMBL" id="KI912112">
    <property type="protein sequence ID" value="ETS81271.1"/>
    <property type="molecule type" value="Genomic_DNA"/>
</dbReference>
<dbReference type="OMA" id="VWLIYNR"/>
<dbReference type="KEGG" id="pfy:PFICI_06273"/>
<reference evidence="3" key="1">
    <citation type="journal article" date="2015" name="BMC Genomics">
        <title>Genomic and transcriptomic analysis of the endophytic fungus Pestalotiopsis fici reveals its lifestyle and high potential for synthesis of natural products.</title>
        <authorList>
            <person name="Wang X."/>
            <person name="Zhang X."/>
            <person name="Liu L."/>
            <person name="Xiang M."/>
            <person name="Wang W."/>
            <person name="Sun X."/>
            <person name="Che Y."/>
            <person name="Guo L."/>
            <person name="Liu G."/>
            <person name="Guo L."/>
            <person name="Wang C."/>
            <person name="Yin W.B."/>
            <person name="Stadler M."/>
            <person name="Zhang X."/>
            <person name="Liu X."/>
        </authorList>
    </citation>
    <scope>NUCLEOTIDE SEQUENCE [LARGE SCALE GENOMIC DNA]</scope>
    <source>
        <strain evidence="3">W106-1 / CGMCC3.15140</strain>
    </source>
</reference>